<comment type="caution">
    <text evidence="1">The sequence shown here is derived from an EMBL/GenBank/DDBJ whole genome shotgun (WGS) entry which is preliminary data.</text>
</comment>
<gene>
    <name evidence="1" type="ORF">RRG08_035786</name>
</gene>
<dbReference type="AlphaFoldDB" id="A0AAE0ZMW4"/>
<protein>
    <submittedName>
        <fullName evidence="1">Uncharacterized protein</fullName>
    </submittedName>
</protein>
<evidence type="ECO:0000313" key="1">
    <source>
        <dbReference type="EMBL" id="KAK3771731.1"/>
    </source>
</evidence>
<dbReference type="Proteomes" id="UP001283361">
    <property type="component" value="Unassembled WGS sequence"/>
</dbReference>
<sequence length="439" mass="49658">MLNVPVTDITTGIIYRNRSVAQCNGVLDLYIMSWKVQGPVISIFENPENLEVLDQIVSTKIVSYIRPDLLTNVSTGSECISVSSKQCQEEWITDRPELETLCLTGNIVYHKTTYPLETKYFDNIHCLLCNIGFDTYSSPVSLYTLSERTFKLSVVLSLTNSGKLTLLTSRNDGKLYWDGLACDLHTAKDGGGQCSTTKCAIGFEKRPDGMCRNLRPVKFAIGGANCTYSRSEQFEKELLSLIMCYLETSENAEFDTENIRFDTLYDIRLGVPLLQIDTEVYYPYAHAFDRDYKIRREIAMLVYGANFYCALLETNVTCVGSSCRLGELEIQSITSRVSTRARSKESYEGIGLLDNGSIIVCEAKARLDNKEPTTLLCQSEPIYASQIHSFNWTAQKIMSCYENSVGEEIRRRGTRNSTPNQSHLIHPFWVVFLCARLFF</sequence>
<name>A0AAE0ZMW4_9GAST</name>
<accession>A0AAE0ZMW4</accession>
<reference evidence="1" key="1">
    <citation type="journal article" date="2023" name="G3 (Bethesda)">
        <title>A reference genome for the long-term kleptoplast-retaining sea slug Elysia crispata morphotype clarki.</title>
        <authorList>
            <person name="Eastman K.E."/>
            <person name="Pendleton A.L."/>
            <person name="Shaikh M.A."/>
            <person name="Suttiyut T."/>
            <person name="Ogas R."/>
            <person name="Tomko P."/>
            <person name="Gavelis G."/>
            <person name="Widhalm J.R."/>
            <person name="Wisecaver J.H."/>
        </authorList>
    </citation>
    <scope>NUCLEOTIDE SEQUENCE</scope>
    <source>
        <strain evidence="1">ECLA1</strain>
    </source>
</reference>
<proteinExistence type="predicted"/>
<evidence type="ECO:0000313" key="2">
    <source>
        <dbReference type="Proteomes" id="UP001283361"/>
    </source>
</evidence>
<keyword evidence="2" id="KW-1185">Reference proteome</keyword>
<dbReference type="EMBL" id="JAWDGP010003691">
    <property type="protein sequence ID" value="KAK3771731.1"/>
    <property type="molecule type" value="Genomic_DNA"/>
</dbReference>
<organism evidence="1 2">
    <name type="scientific">Elysia crispata</name>
    <name type="common">lettuce slug</name>
    <dbReference type="NCBI Taxonomy" id="231223"/>
    <lineage>
        <taxon>Eukaryota</taxon>
        <taxon>Metazoa</taxon>
        <taxon>Spiralia</taxon>
        <taxon>Lophotrochozoa</taxon>
        <taxon>Mollusca</taxon>
        <taxon>Gastropoda</taxon>
        <taxon>Heterobranchia</taxon>
        <taxon>Euthyneura</taxon>
        <taxon>Panpulmonata</taxon>
        <taxon>Sacoglossa</taxon>
        <taxon>Placobranchoidea</taxon>
        <taxon>Plakobranchidae</taxon>
        <taxon>Elysia</taxon>
    </lineage>
</organism>